<feature type="binding site" description="covalent" evidence="4">
    <location>
        <position position="157"/>
    </location>
    <ligand>
        <name>heme c</name>
        <dbReference type="ChEBI" id="CHEBI:61717"/>
        <label>2</label>
    </ligand>
</feature>
<comment type="caution">
    <text evidence="8">The sequence shown here is derived from an EMBL/GenBank/DDBJ whole genome shotgun (WGS) entry which is preliminary data.</text>
</comment>
<evidence type="ECO:0000256" key="3">
    <source>
        <dbReference type="ARBA" id="ARBA00023004"/>
    </source>
</evidence>
<dbReference type="PROSITE" id="PS51007">
    <property type="entry name" value="CYTC"/>
    <property type="match status" value="1"/>
</dbReference>
<gene>
    <name evidence="8" type="ORF">IP92_01760</name>
</gene>
<dbReference type="GO" id="GO:0020037">
    <property type="term" value="F:heme binding"/>
    <property type="evidence" value="ECO:0007669"/>
    <property type="project" value="InterPro"/>
</dbReference>
<feature type="domain" description="Cytochrome c" evidence="7">
    <location>
        <begin position="136"/>
        <end position="226"/>
    </location>
</feature>
<feature type="binding site" description="axial binding residue" evidence="5">
    <location>
        <position position="59"/>
    </location>
    <ligand>
        <name>heme c</name>
        <dbReference type="ChEBI" id="CHEBI:61717"/>
        <label>1</label>
    </ligand>
    <ligandPart>
        <name>Fe</name>
        <dbReference type="ChEBI" id="CHEBI:18248"/>
    </ligandPart>
</feature>
<sequence>MDRAIENIGSTAARPLRAAVTAVLALCAAQVPPLVHAQAQADRIPDTMEERVRACIGCHGVQGRGVENVYFPRLAGKPAGYLYNQLVAFRDGRRKYLPMNYMLAYLPEPYLMRMAQYFAQQDPPPLQQPAVNRPAQQLMDGRRIVTEGIPARKIPACASCHGAGLNGREPGIPGLLGLRADYVSAQLGAWRYGVRTAVAPDCMQVIASSLTEPEVAAVAAWLASLPVDPGVRPAKPGGPHLPMACGSQEARR</sequence>
<evidence type="ECO:0000256" key="2">
    <source>
        <dbReference type="ARBA" id="ARBA00022723"/>
    </source>
</evidence>
<evidence type="ECO:0000256" key="6">
    <source>
        <dbReference type="SAM" id="MobiDB-lite"/>
    </source>
</evidence>
<evidence type="ECO:0000256" key="5">
    <source>
        <dbReference type="PIRSR" id="PIRSR000005-2"/>
    </source>
</evidence>
<evidence type="ECO:0000256" key="4">
    <source>
        <dbReference type="PIRSR" id="PIRSR000005-1"/>
    </source>
</evidence>
<evidence type="ECO:0000313" key="9">
    <source>
        <dbReference type="Proteomes" id="UP000315112"/>
    </source>
</evidence>
<proteinExistence type="predicted"/>
<dbReference type="EMBL" id="VLKW01000003">
    <property type="protein sequence ID" value="TWI48372.1"/>
    <property type="molecule type" value="Genomic_DNA"/>
</dbReference>
<dbReference type="GO" id="GO:0005506">
    <property type="term" value="F:iron ion binding"/>
    <property type="evidence" value="ECO:0007669"/>
    <property type="project" value="InterPro"/>
</dbReference>
<dbReference type="InterPro" id="IPR050597">
    <property type="entry name" value="Cytochrome_c_Oxidase_Subunit"/>
</dbReference>
<accession>A0A562PV88</accession>
<keyword evidence="1 4" id="KW-0349">Heme</keyword>
<feature type="binding site" description="covalent" evidence="4">
    <location>
        <position position="160"/>
    </location>
    <ligand>
        <name>heme c</name>
        <dbReference type="ChEBI" id="CHEBI:61717"/>
        <label>2</label>
    </ligand>
</feature>
<dbReference type="PANTHER" id="PTHR33751">
    <property type="entry name" value="CBB3-TYPE CYTOCHROME C OXIDASE SUBUNIT FIXP"/>
    <property type="match status" value="1"/>
</dbReference>
<dbReference type="Proteomes" id="UP000315112">
    <property type="component" value="Unassembled WGS sequence"/>
</dbReference>
<comment type="PTM">
    <text evidence="4">Binds 2 heme c groups covalently per subunit.</text>
</comment>
<dbReference type="AlphaFoldDB" id="A0A562PV88"/>
<evidence type="ECO:0000256" key="1">
    <source>
        <dbReference type="ARBA" id="ARBA00022617"/>
    </source>
</evidence>
<dbReference type="Pfam" id="PF00034">
    <property type="entry name" value="Cytochrom_C"/>
    <property type="match status" value="1"/>
</dbReference>
<evidence type="ECO:0000259" key="7">
    <source>
        <dbReference type="PROSITE" id="PS51007"/>
    </source>
</evidence>
<reference evidence="8 9" key="1">
    <citation type="journal article" date="2015" name="Stand. Genomic Sci.">
        <title>Genomic Encyclopedia of Bacterial and Archaeal Type Strains, Phase III: the genomes of soil and plant-associated and newly described type strains.</title>
        <authorList>
            <person name="Whitman W.B."/>
            <person name="Woyke T."/>
            <person name="Klenk H.P."/>
            <person name="Zhou Y."/>
            <person name="Lilburn T.G."/>
            <person name="Beck B.J."/>
            <person name="De Vos P."/>
            <person name="Vandamme P."/>
            <person name="Eisen J.A."/>
            <person name="Garrity G."/>
            <person name="Hugenholtz P."/>
            <person name="Kyrpides N.C."/>
        </authorList>
    </citation>
    <scope>NUCLEOTIDE SEQUENCE [LARGE SCALE GENOMIC DNA]</scope>
    <source>
        <strain evidence="8 9">CGMCC 1.10685</strain>
    </source>
</reference>
<feature type="binding site" description="covalent" evidence="4">
    <location>
        <position position="55"/>
    </location>
    <ligand>
        <name>heme c</name>
        <dbReference type="ChEBI" id="CHEBI:61717"/>
        <label>1</label>
    </ligand>
</feature>
<dbReference type="GO" id="GO:0042597">
    <property type="term" value="C:periplasmic space"/>
    <property type="evidence" value="ECO:0007669"/>
    <property type="project" value="InterPro"/>
</dbReference>
<dbReference type="Gene3D" id="1.10.760.10">
    <property type="entry name" value="Cytochrome c-like domain"/>
    <property type="match status" value="2"/>
</dbReference>
<feature type="region of interest" description="Disordered" evidence="6">
    <location>
        <begin position="233"/>
        <end position="252"/>
    </location>
</feature>
<evidence type="ECO:0000313" key="8">
    <source>
        <dbReference type="EMBL" id="TWI48372.1"/>
    </source>
</evidence>
<organism evidence="8 9">
    <name type="scientific">Pseudoduganella flava</name>
    <dbReference type="NCBI Taxonomy" id="871742"/>
    <lineage>
        <taxon>Bacteria</taxon>
        <taxon>Pseudomonadati</taxon>
        <taxon>Pseudomonadota</taxon>
        <taxon>Betaproteobacteria</taxon>
        <taxon>Burkholderiales</taxon>
        <taxon>Oxalobacteraceae</taxon>
        <taxon>Telluria group</taxon>
        <taxon>Pseudoduganella</taxon>
    </lineage>
</organism>
<dbReference type="InterPro" id="IPR024167">
    <property type="entry name" value="Cytochrome_c4-like"/>
</dbReference>
<feature type="binding site" description="axial binding residue" evidence="5">
    <location>
        <position position="161"/>
    </location>
    <ligand>
        <name>heme c</name>
        <dbReference type="ChEBI" id="CHEBI:61717"/>
        <label>2</label>
    </ligand>
    <ligandPart>
        <name>Fe</name>
        <dbReference type="ChEBI" id="CHEBI:18248"/>
    </ligandPart>
</feature>
<feature type="binding site" description="covalent" evidence="4">
    <location>
        <position position="58"/>
    </location>
    <ligand>
        <name>heme c</name>
        <dbReference type="ChEBI" id="CHEBI:61717"/>
        <label>1</label>
    </ligand>
</feature>
<protein>
    <submittedName>
        <fullName evidence="8">Cytochrome c553</fullName>
    </submittedName>
</protein>
<dbReference type="SUPFAM" id="SSF46626">
    <property type="entry name" value="Cytochrome c"/>
    <property type="match status" value="2"/>
</dbReference>
<dbReference type="GO" id="GO:0009055">
    <property type="term" value="F:electron transfer activity"/>
    <property type="evidence" value="ECO:0007669"/>
    <property type="project" value="InterPro"/>
</dbReference>
<keyword evidence="3 5" id="KW-0408">Iron</keyword>
<feature type="binding site" description="axial binding residue" evidence="5">
    <location>
        <position position="203"/>
    </location>
    <ligand>
        <name>heme c</name>
        <dbReference type="ChEBI" id="CHEBI:61717"/>
        <label>2</label>
    </ligand>
    <ligandPart>
        <name>Fe</name>
        <dbReference type="ChEBI" id="CHEBI:18248"/>
    </ligandPart>
</feature>
<dbReference type="InterPro" id="IPR009056">
    <property type="entry name" value="Cyt_c-like_dom"/>
</dbReference>
<feature type="binding site" description="axial binding residue" evidence="5">
    <location>
        <position position="99"/>
    </location>
    <ligand>
        <name>heme c</name>
        <dbReference type="ChEBI" id="CHEBI:61717"/>
        <label>1</label>
    </ligand>
    <ligandPart>
        <name>Fe</name>
        <dbReference type="ChEBI" id="CHEBI:18248"/>
    </ligandPart>
</feature>
<name>A0A562PV88_9BURK</name>
<keyword evidence="2 5" id="KW-0479">Metal-binding</keyword>
<dbReference type="PIRSF" id="PIRSF000005">
    <property type="entry name" value="Cytochrome_c4"/>
    <property type="match status" value="1"/>
</dbReference>
<dbReference type="InterPro" id="IPR036909">
    <property type="entry name" value="Cyt_c-like_dom_sf"/>
</dbReference>
<dbReference type="PANTHER" id="PTHR33751:SF11">
    <property type="entry name" value="BLL4483 PROTEIN"/>
    <property type="match status" value="1"/>
</dbReference>